<comment type="caution">
    <text evidence="4">The sequence shown here is derived from an EMBL/GenBank/DDBJ whole genome shotgun (WGS) entry which is preliminary data.</text>
</comment>
<feature type="signal peptide" evidence="2">
    <location>
        <begin position="1"/>
        <end position="23"/>
    </location>
</feature>
<organism evidence="4 5">
    <name type="scientific">Stephanodiscus triporus</name>
    <dbReference type="NCBI Taxonomy" id="2934178"/>
    <lineage>
        <taxon>Eukaryota</taxon>
        <taxon>Sar</taxon>
        <taxon>Stramenopiles</taxon>
        <taxon>Ochrophyta</taxon>
        <taxon>Bacillariophyta</taxon>
        <taxon>Coscinodiscophyceae</taxon>
        <taxon>Thalassiosirophycidae</taxon>
        <taxon>Stephanodiscales</taxon>
        <taxon>Stephanodiscaceae</taxon>
        <taxon>Stephanodiscus</taxon>
    </lineage>
</organism>
<feature type="region of interest" description="Disordered" evidence="1">
    <location>
        <begin position="34"/>
        <end position="58"/>
    </location>
</feature>
<evidence type="ECO:0000259" key="3">
    <source>
        <dbReference type="Pfam" id="PF01789"/>
    </source>
</evidence>
<evidence type="ECO:0000313" key="4">
    <source>
        <dbReference type="EMBL" id="KAL3794531.1"/>
    </source>
</evidence>
<sequence length="283" mass="29712">MARLSILFLAAFAPVPPSYYASAFSVGDGRRASSLSSSAAAPTTTTTTTTTTTAPATTTTIPTTTTIARRECLSRTASLVVGGLGVAVVASSSSSSAASAAALPSSPTSASAAIDESSSSSSSYADTTPRVTTRMGGLLENYQDSRGWTILAPSGWNKFDGEVGAYDAKWQDLVDPTDNVKVSSTPVKSTTTSVDVLGPVADVGKNLASKRNAKLISATERRTDGILFYAFDFALDDGTHQLLQLCVNKGKIWSLDANTKEKKFAKRREMYYNILGSFMPKLA</sequence>
<dbReference type="Gene3D" id="3.40.1000.10">
    <property type="entry name" value="Mog1/PsbP, alpha/beta/alpha sandwich"/>
    <property type="match status" value="1"/>
</dbReference>
<keyword evidence="5" id="KW-1185">Reference proteome</keyword>
<accession>A0ABD3Q3J8</accession>
<reference evidence="4 5" key="1">
    <citation type="submission" date="2024-10" db="EMBL/GenBank/DDBJ databases">
        <title>Updated reference genomes for cyclostephanoid diatoms.</title>
        <authorList>
            <person name="Roberts W.R."/>
            <person name="Alverson A.J."/>
        </authorList>
    </citation>
    <scope>NUCLEOTIDE SEQUENCE [LARGE SCALE GENOMIC DNA]</scope>
    <source>
        <strain evidence="4 5">AJA276-08</strain>
    </source>
</reference>
<dbReference type="Pfam" id="PF01789">
    <property type="entry name" value="PsbP"/>
    <property type="match status" value="1"/>
</dbReference>
<dbReference type="AlphaFoldDB" id="A0ABD3Q3J8"/>
<evidence type="ECO:0000256" key="2">
    <source>
        <dbReference type="SAM" id="SignalP"/>
    </source>
</evidence>
<dbReference type="EMBL" id="JALLAZ020000465">
    <property type="protein sequence ID" value="KAL3794531.1"/>
    <property type="molecule type" value="Genomic_DNA"/>
</dbReference>
<feature type="region of interest" description="Disordered" evidence="1">
    <location>
        <begin position="100"/>
        <end position="129"/>
    </location>
</feature>
<keyword evidence="2" id="KW-0732">Signal</keyword>
<evidence type="ECO:0000313" key="5">
    <source>
        <dbReference type="Proteomes" id="UP001530315"/>
    </source>
</evidence>
<dbReference type="PANTHER" id="PTHR31407:SF4">
    <property type="entry name" value="PSBP-LIKE PROTEIN 1, CHLOROPLASTIC"/>
    <property type="match status" value="1"/>
</dbReference>
<protein>
    <recommendedName>
        <fullName evidence="3">PsbP C-terminal domain-containing protein</fullName>
    </recommendedName>
</protein>
<proteinExistence type="predicted"/>
<dbReference type="InterPro" id="IPR016123">
    <property type="entry name" value="Mog1/PsbP_a/b/a-sand"/>
</dbReference>
<dbReference type="InterPro" id="IPR002683">
    <property type="entry name" value="PsbP_C"/>
</dbReference>
<name>A0ABD3Q3J8_9STRA</name>
<dbReference type="NCBIfam" id="NF040946">
    <property type="entry name" value="PSII_PsbP"/>
    <property type="match status" value="1"/>
</dbReference>
<feature type="compositionally biased region" description="Low complexity" evidence="1">
    <location>
        <begin position="39"/>
        <end position="58"/>
    </location>
</feature>
<feature type="domain" description="PsbP C-terminal" evidence="3">
    <location>
        <begin position="139"/>
        <end position="278"/>
    </location>
</feature>
<dbReference type="SUPFAM" id="SSF55724">
    <property type="entry name" value="Mog1p/PsbP-like"/>
    <property type="match status" value="1"/>
</dbReference>
<dbReference type="PANTHER" id="PTHR31407">
    <property type="match status" value="1"/>
</dbReference>
<dbReference type="Proteomes" id="UP001530315">
    <property type="component" value="Unassembled WGS sequence"/>
</dbReference>
<gene>
    <name evidence="4" type="ORF">ACHAW5_004045</name>
</gene>
<feature type="compositionally biased region" description="Low complexity" evidence="1">
    <location>
        <begin position="100"/>
        <end position="125"/>
    </location>
</feature>
<evidence type="ECO:0000256" key="1">
    <source>
        <dbReference type="SAM" id="MobiDB-lite"/>
    </source>
</evidence>
<feature type="chain" id="PRO_5044785170" description="PsbP C-terminal domain-containing protein" evidence="2">
    <location>
        <begin position="24"/>
        <end position="283"/>
    </location>
</feature>